<dbReference type="Proteomes" id="UP000266234">
    <property type="component" value="Unassembled WGS sequence"/>
</dbReference>
<organism evidence="1 2">
    <name type="scientific">Fusarium longipes</name>
    <dbReference type="NCBI Taxonomy" id="694270"/>
    <lineage>
        <taxon>Eukaryota</taxon>
        <taxon>Fungi</taxon>
        <taxon>Dikarya</taxon>
        <taxon>Ascomycota</taxon>
        <taxon>Pezizomycotina</taxon>
        <taxon>Sordariomycetes</taxon>
        <taxon>Hypocreomycetidae</taxon>
        <taxon>Hypocreales</taxon>
        <taxon>Nectriaceae</taxon>
        <taxon>Fusarium</taxon>
    </lineage>
</organism>
<protein>
    <submittedName>
        <fullName evidence="1">Uncharacterized protein</fullName>
    </submittedName>
</protein>
<name>A0A395SFZ6_9HYPO</name>
<evidence type="ECO:0000313" key="2">
    <source>
        <dbReference type="Proteomes" id="UP000266234"/>
    </source>
</evidence>
<keyword evidence="2" id="KW-1185">Reference proteome</keyword>
<proteinExistence type="predicted"/>
<dbReference type="OrthoDB" id="5088255at2759"/>
<gene>
    <name evidence="1" type="ORF">FLONG3_7253</name>
</gene>
<accession>A0A395SFZ6</accession>
<evidence type="ECO:0000313" key="1">
    <source>
        <dbReference type="EMBL" id="RGP71125.1"/>
    </source>
</evidence>
<dbReference type="STRING" id="694270.A0A395SFZ6"/>
<sequence length="224" mass="26096">MDSQQSVLAARYHVGWPSLPYLPVKLSEREFPPNMVNLREEIHKRVRDALERNRLIEKETTIEFGRRYASVPTVLVRTPWQQSSKIVWKKAVEEMVASVKKDFPAAIDGGLQFEMIAPEVDTKVYISDANGADISWEEIKAVTHRHPAANETTKDKWNLIVFCRRGFSENRSDDPNPLTVHVAFFYKSDETAWDEIIEAIELEFRERGCNELWVHMEHNEQEKK</sequence>
<dbReference type="EMBL" id="PXOG01000163">
    <property type="protein sequence ID" value="RGP71125.1"/>
    <property type="molecule type" value="Genomic_DNA"/>
</dbReference>
<reference evidence="1 2" key="1">
    <citation type="journal article" date="2018" name="PLoS Pathog.">
        <title>Evolution of structural diversity of trichothecenes, a family of toxins produced by plant pathogenic and entomopathogenic fungi.</title>
        <authorList>
            <person name="Proctor R.H."/>
            <person name="McCormick S.P."/>
            <person name="Kim H.S."/>
            <person name="Cardoza R.E."/>
            <person name="Stanley A.M."/>
            <person name="Lindo L."/>
            <person name="Kelly A."/>
            <person name="Brown D.W."/>
            <person name="Lee T."/>
            <person name="Vaughan M.M."/>
            <person name="Alexander N.J."/>
            <person name="Busman M."/>
            <person name="Gutierrez S."/>
        </authorList>
    </citation>
    <scope>NUCLEOTIDE SEQUENCE [LARGE SCALE GENOMIC DNA]</scope>
    <source>
        <strain evidence="1 2">NRRL 20695</strain>
    </source>
</reference>
<comment type="caution">
    <text evidence="1">The sequence shown here is derived from an EMBL/GenBank/DDBJ whole genome shotgun (WGS) entry which is preliminary data.</text>
</comment>
<dbReference type="AlphaFoldDB" id="A0A395SFZ6"/>